<dbReference type="OrthoDB" id="384490at2"/>
<sequence length="271" mass="29648">MKDTKASGNQKKAPAKTGAKASTSKATATVKPSSKNQAAKTVKNTDKAAKPAVKQQTAKNTDKAAASKTAVPELKKGDYFKFGSYYQENSIKKTPIEWLVLKKPGTKVLLISRYGLDCKQYHHEKGDITWENCDLRKWLNGEFLKNAFTATEQKKIAVTKLMNDNNSKYGTFGGNSTEDRVFCLSTAEADSLFKDNESRKCVPTPYALGNGCWKSSENLINGRGCCYWWLRSPGRYRLLVAGVSTDGSLLLDGGGVCGGNIAVRPALWVNL</sequence>
<organism evidence="3 4">
    <name type="scientific">Ruminobacter amylophilus</name>
    <dbReference type="NCBI Taxonomy" id="867"/>
    <lineage>
        <taxon>Bacteria</taxon>
        <taxon>Pseudomonadati</taxon>
        <taxon>Pseudomonadota</taxon>
        <taxon>Gammaproteobacteria</taxon>
        <taxon>Aeromonadales</taxon>
        <taxon>Succinivibrionaceae</taxon>
        <taxon>Ruminobacter</taxon>
    </lineage>
</organism>
<evidence type="ECO:0000259" key="2">
    <source>
        <dbReference type="Pfam" id="PF19789"/>
    </source>
</evidence>
<feature type="compositionally biased region" description="Low complexity" evidence="1">
    <location>
        <begin position="11"/>
        <end position="35"/>
    </location>
</feature>
<feature type="compositionally biased region" description="Polar residues" evidence="1">
    <location>
        <begin position="1"/>
        <end position="10"/>
    </location>
</feature>
<keyword evidence="4" id="KW-1185">Reference proteome</keyword>
<accession>A0A662ZJ36</accession>
<gene>
    <name evidence="3" type="ORF">SAMN02910344_01882</name>
</gene>
<dbReference type="Pfam" id="PF19789">
    <property type="entry name" value="DUF6273"/>
    <property type="match status" value="1"/>
</dbReference>
<dbReference type="RefSeq" id="WP_093143119.1">
    <property type="nucleotide sequence ID" value="NZ_FOXF01000044.1"/>
</dbReference>
<evidence type="ECO:0000256" key="1">
    <source>
        <dbReference type="SAM" id="MobiDB-lite"/>
    </source>
</evidence>
<dbReference type="EMBL" id="FOXF01000044">
    <property type="protein sequence ID" value="SFP61895.1"/>
    <property type="molecule type" value="Genomic_DNA"/>
</dbReference>
<reference evidence="3 4" key="1">
    <citation type="submission" date="2016-10" db="EMBL/GenBank/DDBJ databases">
        <authorList>
            <person name="Varghese N."/>
            <person name="Submissions S."/>
        </authorList>
    </citation>
    <scope>NUCLEOTIDE SEQUENCE [LARGE SCALE GENOMIC DNA]</scope>
    <source>
        <strain evidence="3 4">DSM 1361</strain>
    </source>
</reference>
<dbReference type="Proteomes" id="UP000243745">
    <property type="component" value="Unassembled WGS sequence"/>
</dbReference>
<feature type="region of interest" description="Disordered" evidence="1">
    <location>
        <begin position="1"/>
        <end position="68"/>
    </location>
</feature>
<dbReference type="AlphaFoldDB" id="A0A662ZJ36"/>
<name>A0A662ZJ36_9GAMM</name>
<feature type="domain" description="DUF6273" evidence="2">
    <location>
        <begin position="107"/>
        <end position="270"/>
    </location>
</feature>
<proteinExistence type="predicted"/>
<protein>
    <recommendedName>
        <fullName evidence="2">DUF6273 domain-containing protein</fullName>
    </recommendedName>
</protein>
<evidence type="ECO:0000313" key="4">
    <source>
        <dbReference type="Proteomes" id="UP000243745"/>
    </source>
</evidence>
<dbReference type="InterPro" id="IPR046240">
    <property type="entry name" value="DUF6273"/>
</dbReference>
<evidence type="ECO:0000313" key="3">
    <source>
        <dbReference type="EMBL" id="SFP61895.1"/>
    </source>
</evidence>